<name>A0A4Y5YHN5_9GAMM</name>
<dbReference type="AlphaFoldDB" id="A0A4Y5YHN5"/>
<dbReference type="GO" id="GO:0016787">
    <property type="term" value="F:hydrolase activity"/>
    <property type="evidence" value="ECO:0007669"/>
    <property type="project" value="InterPro"/>
</dbReference>
<keyword evidence="1" id="KW-0732">Signal</keyword>
<dbReference type="Proteomes" id="UP000319809">
    <property type="component" value="Chromosome"/>
</dbReference>
<feature type="domain" description="3-keto-alpha-glucoside-1,2-lyase/3-keto-2-hydroxy-glucal hydratase" evidence="2">
    <location>
        <begin position="52"/>
        <end position="208"/>
    </location>
</feature>
<proteinExistence type="predicted"/>
<accession>A0A4Y5YHN5</accession>
<gene>
    <name evidence="3" type="ORF">FH971_14195</name>
</gene>
<evidence type="ECO:0000313" key="3">
    <source>
        <dbReference type="EMBL" id="QDE32009.1"/>
    </source>
</evidence>
<evidence type="ECO:0000313" key="4">
    <source>
        <dbReference type="Proteomes" id="UP000319809"/>
    </source>
</evidence>
<evidence type="ECO:0000256" key="1">
    <source>
        <dbReference type="SAM" id="SignalP"/>
    </source>
</evidence>
<dbReference type="Pfam" id="PF06439">
    <property type="entry name" value="3keto-disac_hyd"/>
    <property type="match status" value="1"/>
</dbReference>
<evidence type="ECO:0000259" key="2">
    <source>
        <dbReference type="Pfam" id="PF06439"/>
    </source>
</evidence>
<keyword evidence="4" id="KW-1185">Reference proteome</keyword>
<feature type="chain" id="PRO_5021372886" evidence="1">
    <location>
        <begin position="28"/>
        <end position="212"/>
    </location>
</feature>
<sequence>MELFMNKRWMLALACLLVSITGYNCQAEDSLMLSLTAECTQLIEDGFNQENGAWQSYSGIWEFADGRLTQTSTRDYSPVILRRDHQFSDVDLSVEFKPISGRMDASGGVIFRALDHENYYVVRANSLENNFRLYTVKDGVRRQIASALTSPPTLGQFHQIRIVAIGATIQAYLNGKLLLNHHDNTFKRGFVGLWTKADSVTEFDQFKVIGVE</sequence>
<feature type="signal peptide" evidence="1">
    <location>
        <begin position="1"/>
        <end position="27"/>
    </location>
</feature>
<dbReference type="KEGG" id="spol:FH971_14195"/>
<protein>
    <submittedName>
        <fullName evidence="3">DUF1080 domain-containing protein</fullName>
    </submittedName>
</protein>
<organism evidence="3 4">
    <name type="scientific">Shewanella polaris</name>
    <dbReference type="NCBI Taxonomy" id="2588449"/>
    <lineage>
        <taxon>Bacteria</taxon>
        <taxon>Pseudomonadati</taxon>
        <taxon>Pseudomonadota</taxon>
        <taxon>Gammaproteobacteria</taxon>
        <taxon>Alteromonadales</taxon>
        <taxon>Shewanellaceae</taxon>
        <taxon>Shewanella</taxon>
    </lineage>
</organism>
<dbReference type="EMBL" id="CP041036">
    <property type="protein sequence ID" value="QDE32009.1"/>
    <property type="molecule type" value="Genomic_DNA"/>
</dbReference>
<reference evidence="3 4" key="1">
    <citation type="submission" date="2019-06" db="EMBL/GenBank/DDBJ databases">
        <title>The genome of Shewanella sp. SM1901.</title>
        <authorList>
            <person name="Cha Q."/>
        </authorList>
    </citation>
    <scope>NUCLEOTIDE SEQUENCE [LARGE SCALE GENOMIC DNA]</scope>
    <source>
        <strain evidence="3 4">SM1901</strain>
    </source>
</reference>
<dbReference type="Gene3D" id="2.60.120.560">
    <property type="entry name" value="Exo-inulinase, domain 1"/>
    <property type="match status" value="1"/>
</dbReference>
<dbReference type="InterPro" id="IPR010496">
    <property type="entry name" value="AL/BT2_dom"/>
</dbReference>